<keyword evidence="15" id="KW-1185">Reference proteome</keyword>
<evidence type="ECO:0000256" key="12">
    <source>
        <dbReference type="ARBA" id="ARBA00033413"/>
    </source>
</evidence>
<dbReference type="GO" id="GO:0005524">
    <property type="term" value="F:ATP binding"/>
    <property type="evidence" value="ECO:0007669"/>
    <property type="project" value="UniProtKB-KW"/>
</dbReference>
<comment type="similarity">
    <text evidence="2">Belongs to the HPPK family.</text>
</comment>
<proteinExistence type="inferred from homology"/>
<dbReference type="Proteomes" id="UP000199602">
    <property type="component" value="Unassembled WGS sequence"/>
</dbReference>
<dbReference type="NCBIfam" id="TIGR01498">
    <property type="entry name" value="folK"/>
    <property type="match status" value="1"/>
</dbReference>
<dbReference type="EMBL" id="FNIN01000001">
    <property type="protein sequence ID" value="SDN27421.1"/>
    <property type="molecule type" value="Genomic_DNA"/>
</dbReference>
<gene>
    <name evidence="14" type="ORF">SAMN04488516_101250</name>
</gene>
<dbReference type="Gene3D" id="3.30.70.560">
    <property type="entry name" value="7,8-Dihydro-6-hydroxymethylpterin-pyrophosphokinase HPPK"/>
    <property type="match status" value="1"/>
</dbReference>
<dbReference type="OrthoDB" id="9808041at2"/>
<dbReference type="PROSITE" id="PS00794">
    <property type="entry name" value="HPPK"/>
    <property type="match status" value="1"/>
</dbReference>
<dbReference type="RefSeq" id="WP_092062157.1">
    <property type="nucleotide sequence ID" value="NZ_FNIN01000001.1"/>
</dbReference>
<dbReference type="GO" id="GO:0046656">
    <property type="term" value="P:folic acid biosynthetic process"/>
    <property type="evidence" value="ECO:0007669"/>
    <property type="project" value="UniProtKB-KW"/>
</dbReference>
<comment type="pathway">
    <text evidence="1">Cofactor biosynthesis; tetrahydrofolate biosynthesis; 2-amino-4-hydroxy-6-hydroxymethyl-7,8-dihydropteridine diphosphate from 7,8-dihydroneopterin triphosphate: step 4/4.</text>
</comment>
<reference evidence="14 15" key="1">
    <citation type="submission" date="2016-10" db="EMBL/GenBank/DDBJ databases">
        <authorList>
            <person name="de Groot N.N."/>
        </authorList>
    </citation>
    <scope>NUCLEOTIDE SEQUENCE [LARGE SCALE GENOMIC DNA]</scope>
    <source>
        <strain evidence="14 15">DSM 15269</strain>
    </source>
</reference>
<organism evidence="14 15">
    <name type="scientific">Desulfonauticus submarinus</name>
    <dbReference type="NCBI Taxonomy" id="206665"/>
    <lineage>
        <taxon>Bacteria</taxon>
        <taxon>Pseudomonadati</taxon>
        <taxon>Thermodesulfobacteriota</taxon>
        <taxon>Desulfovibrionia</taxon>
        <taxon>Desulfovibrionales</taxon>
        <taxon>Desulfonauticaceae</taxon>
        <taxon>Desulfonauticus</taxon>
    </lineage>
</organism>
<evidence type="ECO:0000256" key="8">
    <source>
        <dbReference type="ARBA" id="ARBA00022840"/>
    </source>
</evidence>
<evidence type="ECO:0000313" key="15">
    <source>
        <dbReference type="Proteomes" id="UP000199602"/>
    </source>
</evidence>
<dbReference type="AlphaFoldDB" id="A0A1H0A2I5"/>
<evidence type="ECO:0000256" key="5">
    <source>
        <dbReference type="ARBA" id="ARBA00022679"/>
    </source>
</evidence>
<keyword evidence="9" id="KW-0289">Folate biosynthesis</keyword>
<keyword evidence="5" id="KW-0808">Transferase</keyword>
<dbReference type="PANTHER" id="PTHR43071">
    <property type="entry name" value="2-AMINO-4-HYDROXY-6-HYDROXYMETHYLDIHYDROPTERIDINE PYROPHOSPHOKINASE"/>
    <property type="match status" value="1"/>
</dbReference>
<dbReference type="InterPro" id="IPR000550">
    <property type="entry name" value="Hppk"/>
</dbReference>
<keyword evidence="8" id="KW-0067">ATP-binding</keyword>
<evidence type="ECO:0000313" key="14">
    <source>
        <dbReference type="EMBL" id="SDN27421.1"/>
    </source>
</evidence>
<dbReference type="UniPathway" id="UPA00077">
    <property type="reaction ID" value="UER00155"/>
</dbReference>
<dbReference type="STRING" id="206665.SAMN04488516_101250"/>
<evidence type="ECO:0000256" key="6">
    <source>
        <dbReference type="ARBA" id="ARBA00022741"/>
    </source>
</evidence>
<evidence type="ECO:0000256" key="7">
    <source>
        <dbReference type="ARBA" id="ARBA00022777"/>
    </source>
</evidence>
<evidence type="ECO:0000256" key="9">
    <source>
        <dbReference type="ARBA" id="ARBA00022909"/>
    </source>
</evidence>
<evidence type="ECO:0000256" key="10">
    <source>
        <dbReference type="ARBA" id="ARBA00029409"/>
    </source>
</evidence>
<dbReference type="PANTHER" id="PTHR43071:SF1">
    <property type="entry name" value="2-AMINO-4-HYDROXY-6-HYDROXYMETHYLDIHYDROPTERIDINE PYROPHOSPHOKINASE"/>
    <property type="match status" value="1"/>
</dbReference>
<evidence type="ECO:0000256" key="4">
    <source>
        <dbReference type="ARBA" id="ARBA00016218"/>
    </source>
</evidence>
<evidence type="ECO:0000256" key="2">
    <source>
        <dbReference type="ARBA" id="ARBA00005810"/>
    </source>
</evidence>
<dbReference type="CDD" id="cd00483">
    <property type="entry name" value="HPPK"/>
    <property type="match status" value="1"/>
</dbReference>
<dbReference type="GO" id="GO:0016301">
    <property type="term" value="F:kinase activity"/>
    <property type="evidence" value="ECO:0007669"/>
    <property type="project" value="UniProtKB-KW"/>
</dbReference>
<dbReference type="EC" id="2.7.6.3" evidence="3"/>
<keyword evidence="7 14" id="KW-0418">Kinase</keyword>
<dbReference type="InterPro" id="IPR035907">
    <property type="entry name" value="Hppk_sf"/>
</dbReference>
<dbReference type="GO" id="GO:0046654">
    <property type="term" value="P:tetrahydrofolate biosynthetic process"/>
    <property type="evidence" value="ECO:0007669"/>
    <property type="project" value="UniProtKB-UniPathway"/>
</dbReference>
<dbReference type="GO" id="GO:0003848">
    <property type="term" value="F:2-amino-4-hydroxy-6-hydroxymethyldihydropteridine diphosphokinase activity"/>
    <property type="evidence" value="ECO:0007669"/>
    <property type="project" value="UniProtKB-EC"/>
</dbReference>
<evidence type="ECO:0000256" key="3">
    <source>
        <dbReference type="ARBA" id="ARBA00013253"/>
    </source>
</evidence>
<comment type="function">
    <text evidence="10">Catalyzes the transfer of pyrophosphate from adenosine triphosphate (ATP) to 6-hydroxymethyl-7,8-dihydropterin, an enzymatic step in folate biosynthesis pathway.</text>
</comment>
<dbReference type="SUPFAM" id="SSF55083">
    <property type="entry name" value="6-hydroxymethyl-7,8-dihydropterin pyrophosphokinase, HPPK"/>
    <property type="match status" value="1"/>
</dbReference>
<evidence type="ECO:0000256" key="1">
    <source>
        <dbReference type="ARBA" id="ARBA00005051"/>
    </source>
</evidence>
<evidence type="ECO:0000256" key="11">
    <source>
        <dbReference type="ARBA" id="ARBA00029766"/>
    </source>
</evidence>
<protein>
    <recommendedName>
        <fullName evidence="4">2-amino-4-hydroxy-6-hydroxymethyldihydropteridine pyrophosphokinase</fullName>
        <ecNumber evidence="3">2.7.6.3</ecNumber>
    </recommendedName>
    <alternativeName>
        <fullName evidence="11">6-hydroxymethyl-7,8-dihydropterin pyrophosphokinase</fullName>
    </alternativeName>
    <alternativeName>
        <fullName evidence="12">7,8-dihydro-6-hydroxymethylpterin-pyrophosphokinase</fullName>
    </alternativeName>
</protein>
<keyword evidence="6" id="KW-0547">Nucleotide-binding</keyword>
<accession>A0A1H0A2I5</accession>
<name>A0A1H0A2I5_9BACT</name>
<sequence>MEFSYQPSYLSLYIGLGSNLGKSILYLKNAKKRLCSLRFLIFVKESKIYWTEPQEKLNQPWFANQVLKFYVPAHIDPKNLLKFTSKIEQEMGRVRKEKYGPRTIDIDILIYGNKILNDSKLFLPHPKITKRAFVLIPLQEIEPNIKLFDQPIVFYLNQLDYKLLGKKIWQKNY</sequence>
<dbReference type="Pfam" id="PF01288">
    <property type="entry name" value="HPPK"/>
    <property type="match status" value="1"/>
</dbReference>
<evidence type="ECO:0000259" key="13">
    <source>
        <dbReference type="PROSITE" id="PS00794"/>
    </source>
</evidence>
<feature type="domain" description="7,8-dihydro-6-hydroxymethylpterin-pyrophosphokinase" evidence="13">
    <location>
        <begin position="98"/>
        <end position="109"/>
    </location>
</feature>